<dbReference type="Pfam" id="PF01196">
    <property type="entry name" value="Ribosomal_L17"/>
    <property type="match status" value="1"/>
</dbReference>
<dbReference type="OrthoDB" id="275000at2759"/>
<keyword evidence="7" id="KW-1185">Reference proteome</keyword>
<dbReference type="GO" id="GO:0006412">
    <property type="term" value="P:translation"/>
    <property type="evidence" value="ECO:0007669"/>
    <property type="project" value="InterPro"/>
</dbReference>
<keyword evidence="2 6" id="KW-0689">Ribosomal protein</keyword>
<reference evidence="6 7" key="1">
    <citation type="submission" date="2016-04" db="EMBL/GenBank/DDBJ databases">
        <title>The genome of Intoshia linei affirms orthonectids as highly simplified spiralians.</title>
        <authorList>
            <person name="Mikhailov K.V."/>
            <person name="Slusarev G.S."/>
            <person name="Nikitin M.A."/>
            <person name="Logacheva M.D."/>
            <person name="Penin A."/>
            <person name="Aleoshin V."/>
            <person name="Panchin Y.V."/>
        </authorList>
    </citation>
    <scope>NUCLEOTIDE SEQUENCE [LARGE SCALE GENOMIC DNA]</scope>
    <source>
        <strain evidence="6">Intl2013</strain>
        <tissue evidence="6">Whole animal</tissue>
    </source>
</reference>
<evidence type="ECO:0000313" key="7">
    <source>
        <dbReference type="Proteomes" id="UP000078046"/>
    </source>
</evidence>
<dbReference type="AlphaFoldDB" id="A0A177B8G7"/>
<sequence length="168" mass="19705">MSSLSFRYAKKMLPMKRTHGLGSGLSMRMVKLKELVSSLYRNERIDGYSPYLHEARCYAERMVHLARVYGNRHEPTMEMLDYWFEDKKLVRKLFEVYVPRYEKYPGSITKIWHLPSLTWPVPKTMAVLEMKGNSLPKIVDSKTVDNENCLVNILINSARLESIEKKES</sequence>
<dbReference type="PANTHER" id="PTHR14413:SF16">
    <property type="entry name" value="LARGE RIBOSOMAL SUBUNIT PROTEIN BL17M"/>
    <property type="match status" value="1"/>
</dbReference>
<evidence type="ECO:0000256" key="3">
    <source>
        <dbReference type="ARBA" id="ARBA00023274"/>
    </source>
</evidence>
<evidence type="ECO:0000256" key="1">
    <source>
        <dbReference type="ARBA" id="ARBA00008777"/>
    </source>
</evidence>
<organism evidence="6 7">
    <name type="scientific">Intoshia linei</name>
    <dbReference type="NCBI Taxonomy" id="1819745"/>
    <lineage>
        <taxon>Eukaryota</taxon>
        <taxon>Metazoa</taxon>
        <taxon>Spiralia</taxon>
        <taxon>Lophotrochozoa</taxon>
        <taxon>Mesozoa</taxon>
        <taxon>Orthonectida</taxon>
        <taxon>Rhopaluridae</taxon>
        <taxon>Intoshia</taxon>
    </lineage>
</organism>
<dbReference type="GO" id="GO:0005762">
    <property type="term" value="C:mitochondrial large ribosomal subunit"/>
    <property type="evidence" value="ECO:0007669"/>
    <property type="project" value="TreeGrafter"/>
</dbReference>
<accession>A0A177B8G7</accession>
<dbReference type="Proteomes" id="UP000078046">
    <property type="component" value="Unassembled WGS sequence"/>
</dbReference>
<dbReference type="InterPro" id="IPR000456">
    <property type="entry name" value="Ribosomal_bL17"/>
</dbReference>
<keyword evidence="3" id="KW-0687">Ribonucleoprotein</keyword>
<evidence type="ECO:0000313" key="6">
    <source>
        <dbReference type="EMBL" id="OAF69724.1"/>
    </source>
</evidence>
<dbReference type="SUPFAM" id="SSF64263">
    <property type="entry name" value="Prokaryotic ribosomal protein L17"/>
    <property type="match status" value="1"/>
</dbReference>
<dbReference type="Gene3D" id="3.90.1030.10">
    <property type="entry name" value="Ribosomal protein L17"/>
    <property type="match status" value="1"/>
</dbReference>
<comment type="caution">
    <text evidence="6">The sequence shown here is derived from an EMBL/GenBank/DDBJ whole genome shotgun (WGS) entry which is preliminary data.</text>
</comment>
<evidence type="ECO:0000256" key="5">
    <source>
        <dbReference type="ARBA" id="ARBA00035413"/>
    </source>
</evidence>
<protein>
    <recommendedName>
        <fullName evidence="4">Large ribosomal subunit protein bL17m</fullName>
    </recommendedName>
    <alternativeName>
        <fullName evidence="5">39S ribosomal protein L17, mitochondrial</fullName>
    </alternativeName>
</protein>
<dbReference type="EMBL" id="LWCA01000239">
    <property type="protein sequence ID" value="OAF69724.1"/>
    <property type="molecule type" value="Genomic_DNA"/>
</dbReference>
<evidence type="ECO:0000256" key="4">
    <source>
        <dbReference type="ARBA" id="ARBA00035290"/>
    </source>
</evidence>
<dbReference type="GO" id="GO:0003735">
    <property type="term" value="F:structural constituent of ribosome"/>
    <property type="evidence" value="ECO:0007669"/>
    <property type="project" value="InterPro"/>
</dbReference>
<proteinExistence type="inferred from homology"/>
<evidence type="ECO:0000256" key="2">
    <source>
        <dbReference type="ARBA" id="ARBA00022980"/>
    </source>
</evidence>
<comment type="similarity">
    <text evidence="1">Belongs to the bacterial ribosomal protein bL17 family.</text>
</comment>
<dbReference type="PANTHER" id="PTHR14413">
    <property type="entry name" value="RIBOSOMAL PROTEIN L17"/>
    <property type="match status" value="1"/>
</dbReference>
<name>A0A177B8G7_9BILA</name>
<gene>
    <name evidence="6" type="ORF">A3Q56_02538</name>
</gene>
<dbReference type="InterPro" id="IPR036373">
    <property type="entry name" value="Ribosomal_bL17_sf"/>
</dbReference>